<feature type="transmembrane region" description="Helical" evidence="2">
    <location>
        <begin position="75"/>
        <end position="93"/>
    </location>
</feature>
<dbReference type="Pfam" id="PF00884">
    <property type="entry name" value="Sulfatase"/>
    <property type="match status" value="1"/>
</dbReference>
<dbReference type="EMBL" id="QOQW01000002">
    <property type="protein sequence ID" value="RCK81265.1"/>
    <property type="molecule type" value="Genomic_DNA"/>
</dbReference>
<dbReference type="SUPFAM" id="SSF53649">
    <property type="entry name" value="Alkaline phosphatase-like"/>
    <property type="match status" value="1"/>
</dbReference>
<dbReference type="Gene3D" id="3.40.720.10">
    <property type="entry name" value="Alkaline Phosphatase, subunit A"/>
    <property type="match status" value="1"/>
</dbReference>
<dbReference type="PANTHER" id="PTHR42693">
    <property type="entry name" value="ARYLSULFATASE FAMILY MEMBER"/>
    <property type="match status" value="1"/>
</dbReference>
<dbReference type="GO" id="GO:0004065">
    <property type="term" value="F:arylsulfatase activity"/>
    <property type="evidence" value="ECO:0007669"/>
    <property type="project" value="TreeGrafter"/>
</dbReference>
<dbReference type="PANTHER" id="PTHR42693:SF33">
    <property type="entry name" value="ARYLSULFATASE"/>
    <property type="match status" value="1"/>
</dbReference>
<keyword evidence="2" id="KW-0472">Membrane</keyword>
<organism evidence="4 5">
    <name type="scientific">Candidatus Ozemobacter sibiricus</name>
    <dbReference type="NCBI Taxonomy" id="2268124"/>
    <lineage>
        <taxon>Bacteria</taxon>
        <taxon>Candidatus Ozemobacteria</taxon>
        <taxon>Candidatus Ozemobacterales</taxon>
        <taxon>Candidatus Ozemobacteraceae</taxon>
        <taxon>Candidatus Ozemobacter</taxon>
    </lineage>
</organism>
<dbReference type="AlphaFoldDB" id="A0A367ZSZ5"/>
<dbReference type="Proteomes" id="UP000252355">
    <property type="component" value="Unassembled WGS sequence"/>
</dbReference>
<feature type="transmembrane region" description="Helical" evidence="2">
    <location>
        <begin position="190"/>
        <end position="210"/>
    </location>
</feature>
<name>A0A367ZSZ5_9BACT</name>
<keyword evidence="2" id="KW-0812">Transmembrane</keyword>
<evidence type="ECO:0000256" key="2">
    <source>
        <dbReference type="SAM" id="Phobius"/>
    </source>
</evidence>
<feature type="domain" description="Sulfatase N-terminal" evidence="3">
    <location>
        <begin position="272"/>
        <end position="541"/>
    </location>
</feature>
<feature type="transmembrane region" description="Helical" evidence="2">
    <location>
        <begin position="156"/>
        <end position="178"/>
    </location>
</feature>
<evidence type="ECO:0000313" key="4">
    <source>
        <dbReference type="EMBL" id="RCK81265.1"/>
    </source>
</evidence>
<keyword evidence="4" id="KW-0378">Hydrolase</keyword>
<evidence type="ECO:0000259" key="3">
    <source>
        <dbReference type="Pfam" id="PF00884"/>
    </source>
</evidence>
<feature type="transmembrane region" description="Helical" evidence="2">
    <location>
        <begin position="23"/>
        <end position="43"/>
    </location>
</feature>
<gene>
    <name evidence="4" type="ORF">OZSIB_2134</name>
</gene>
<reference evidence="4 5" key="1">
    <citation type="submission" date="2018-05" db="EMBL/GenBank/DDBJ databases">
        <title>A metagenomic window into the 2 km-deep terrestrial subsurface aquifer revealed taxonomically and functionally diverse microbial community comprising novel uncultured bacterial lineages.</title>
        <authorList>
            <person name="Kadnikov V.V."/>
            <person name="Mardanov A.V."/>
            <person name="Beletsky A.V."/>
            <person name="Banks D."/>
            <person name="Pimenov N.V."/>
            <person name="Frank Y.A."/>
            <person name="Karnachuk O.V."/>
            <person name="Ravin N.V."/>
        </authorList>
    </citation>
    <scope>NUCLEOTIDE SEQUENCE [LARGE SCALE GENOMIC DNA]</scope>
    <source>
        <strain evidence="4">BY5</strain>
    </source>
</reference>
<evidence type="ECO:0000313" key="5">
    <source>
        <dbReference type="Proteomes" id="UP000252355"/>
    </source>
</evidence>
<protein>
    <submittedName>
        <fullName evidence="4">Putative hydrolase</fullName>
    </submittedName>
</protein>
<feature type="transmembrane region" description="Helical" evidence="2">
    <location>
        <begin position="105"/>
        <end position="128"/>
    </location>
</feature>
<comment type="similarity">
    <text evidence="1">Belongs to the sulfatase family.</text>
</comment>
<keyword evidence="2" id="KW-1133">Transmembrane helix</keyword>
<dbReference type="InterPro" id="IPR017850">
    <property type="entry name" value="Alkaline_phosphatase_core_sf"/>
</dbReference>
<sequence length="638" mass="71739">MLFLHFLTAMRPTEFAWTFDYPWILEAALAGHLLGPLLITVLLPSERATGRLLGLVPPLALTVLQAANVLILHQLVWWVFAMGAGLLWAGWALQLRLVRGRPWWALVMAMGNQVGLSFAYVAVIFFIVTRTRLGLHHLLALQFREHIEAMGAARHLILVTVGQAIAYSLGLAALARWWPRCLRLAPPPSSVLLAGMIALGCGWLSFDLLAERQPIEEYLQFRYHLDGIPHPWPRRFRHPALVAALASSPPVRRESVWQQGQFRIPDPPPTLNVVIIRVESWRADLATAMMPKWRAWAARGVWLERHHAQANMSVPSNLSLHCGIFPWRHTEFMAARIPSIWVETLASAGYRLACVMSPEDLMPVPNLPMIIVPRREKEWMTAQDVLDTAWEVWRQPGPVYLDAYLYVTHFNYFYPPAYERFAPVVPDGGVDYAMLLNMDADLLARMINRYRNSLLFLDDLLDGFLRRAEAAGLLERSFVLIIGDHGEAFGENGHFAHGTGPQRIQFHVPALLLGPGLSPRRVTSFTQHLDVIPTLAALLGIEATGLPGRNMLEGGHDHLLTLDFSAPERLVLRRSDRMTLFNLPPDGQLTWVLTTDPEFDLPPRLYDWYRPAGIASLAAAVAEDRAAAQRILQRVAGP</sequence>
<evidence type="ECO:0000256" key="1">
    <source>
        <dbReference type="ARBA" id="ARBA00008779"/>
    </source>
</evidence>
<comment type="caution">
    <text evidence="4">The sequence shown here is derived from an EMBL/GenBank/DDBJ whole genome shotgun (WGS) entry which is preliminary data.</text>
</comment>
<dbReference type="InterPro" id="IPR050738">
    <property type="entry name" value="Sulfatase"/>
</dbReference>
<proteinExistence type="inferred from homology"/>
<dbReference type="InterPro" id="IPR000917">
    <property type="entry name" value="Sulfatase_N"/>
</dbReference>
<accession>A0A367ZSZ5</accession>
<feature type="transmembrane region" description="Helical" evidence="2">
    <location>
        <begin position="50"/>
        <end position="69"/>
    </location>
</feature>